<reference evidence="3" key="2">
    <citation type="submission" date="2015-02" db="UniProtKB">
        <authorList>
            <consortium name="EnsemblMetazoa"/>
        </authorList>
    </citation>
    <scope>IDENTIFICATION</scope>
</reference>
<dbReference type="EMBL" id="AFFK01016230">
    <property type="status" value="NOT_ANNOTATED_CDS"/>
    <property type="molecule type" value="Genomic_DNA"/>
</dbReference>
<evidence type="ECO:0000313" key="4">
    <source>
        <dbReference type="Proteomes" id="UP000014500"/>
    </source>
</evidence>
<dbReference type="AlphaFoldDB" id="T1ILD0"/>
<proteinExistence type="predicted"/>
<dbReference type="InterPro" id="IPR057670">
    <property type="entry name" value="SH3_retrovirus"/>
</dbReference>
<dbReference type="Proteomes" id="UP000014500">
    <property type="component" value="Unassembled WGS sequence"/>
</dbReference>
<evidence type="ECO:0000259" key="2">
    <source>
        <dbReference type="Pfam" id="PF25597"/>
    </source>
</evidence>
<feature type="region of interest" description="Disordered" evidence="1">
    <location>
        <begin position="143"/>
        <end position="179"/>
    </location>
</feature>
<sequence>MQHVSPCLQLTHQVLTNFLHYYNKTGLPQCLWAEIAVTVANLRNRFPHSHLDFEVPYVRWKKRGLSLRHIRRPGSKCFVHHTTPGRGKLEERAWMGVLVGYAIGMRGYRVWDPATDRVIKTKHVKIDESVIYRSFGRHYDTDQHLDPSDDASSAWPKHISDSSDDDSSDTEYSPSSYST</sequence>
<dbReference type="EnsemblMetazoa" id="SMAR001753-RA">
    <property type="protein sequence ID" value="SMAR001753-PA"/>
    <property type="gene ID" value="SMAR001753"/>
</dbReference>
<organism evidence="3 4">
    <name type="scientific">Strigamia maritima</name>
    <name type="common">European centipede</name>
    <name type="synonym">Geophilus maritimus</name>
    <dbReference type="NCBI Taxonomy" id="126957"/>
    <lineage>
        <taxon>Eukaryota</taxon>
        <taxon>Metazoa</taxon>
        <taxon>Ecdysozoa</taxon>
        <taxon>Arthropoda</taxon>
        <taxon>Myriapoda</taxon>
        <taxon>Chilopoda</taxon>
        <taxon>Pleurostigmophora</taxon>
        <taxon>Geophilomorpha</taxon>
        <taxon>Linotaeniidae</taxon>
        <taxon>Strigamia</taxon>
    </lineage>
</organism>
<feature type="compositionally biased region" description="Low complexity" evidence="1">
    <location>
        <begin position="170"/>
        <end position="179"/>
    </location>
</feature>
<evidence type="ECO:0000313" key="3">
    <source>
        <dbReference type="EnsemblMetazoa" id="SMAR001753-PA"/>
    </source>
</evidence>
<protein>
    <recommendedName>
        <fullName evidence="2">Retroviral polymerase SH3-like domain-containing protein</fullName>
    </recommendedName>
</protein>
<dbReference type="STRING" id="126957.T1ILD0"/>
<dbReference type="PhylomeDB" id="T1ILD0"/>
<dbReference type="eggNOG" id="KOG0017">
    <property type="taxonomic scope" value="Eukaryota"/>
</dbReference>
<feature type="domain" description="Retroviral polymerase SH3-like" evidence="2">
    <location>
        <begin position="75"/>
        <end position="133"/>
    </location>
</feature>
<dbReference type="HOGENOM" id="CLU_1521588_0_0_1"/>
<reference evidence="4" key="1">
    <citation type="submission" date="2011-05" db="EMBL/GenBank/DDBJ databases">
        <authorList>
            <person name="Richards S.R."/>
            <person name="Qu J."/>
            <person name="Jiang H."/>
            <person name="Jhangiani S.N."/>
            <person name="Agravi P."/>
            <person name="Goodspeed R."/>
            <person name="Gross S."/>
            <person name="Mandapat C."/>
            <person name="Jackson L."/>
            <person name="Mathew T."/>
            <person name="Pu L."/>
            <person name="Thornton R."/>
            <person name="Saada N."/>
            <person name="Wilczek-Boney K.B."/>
            <person name="Lee S."/>
            <person name="Kovar C."/>
            <person name="Wu Y."/>
            <person name="Scherer S.E."/>
            <person name="Worley K.C."/>
            <person name="Muzny D.M."/>
            <person name="Gibbs R."/>
        </authorList>
    </citation>
    <scope>NUCLEOTIDE SEQUENCE</scope>
    <source>
        <strain evidence="4">Brora</strain>
    </source>
</reference>
<accession>T1ILD0</accession>
<name>T1ILD0_STRMM</name>
<keyword evidence="4" id="KW-1185">Reference proteome</keyword>
<dbReference type="Pfam" id="PF25597">
    <property type="entry name" value="SH3_retrovirus"/>
    <property type="match status" value="1"/>
</dbReference>
<evidence type="ECO:0000256" key="1">
    <source>
        <dbReference type="SAM" id="MobiDB-lite"/>
    </source>
</evidence>